<accession>A0A5C6U1Y1</accession>
<dbReference type="Gene3D" id="3.30.1490.70">
    <property type="match status" value="1"/>
</dbReference>
<keyword evidence="4" id="KW-0234">DNA repair</keyword>
<dbReference type="PANTHER" id="PTHR47810:SF1">
    <property type="entry name" value="DNA LIGASE B"/>
    <property type="match status" value="1"/>
</dbReference>
<dbReference type="Pfam" id="PF14743">
    <property type="entry name" value="DNA_ligase_OB_2"/>
    <property type="match status" value="1"/>
</dbReference>
<evidence type="ECO:0000313" key="6">
    <source>
        <dbReference type="EMBL" id="TXC65941.1"/>
    </source>
</evidence>
<reference evidence="6 7" key="1">
    <citation type="submission" date="2019-08" db="EMBL/GenBank/DDBJ databases">
        <authorList>
            <person name="Khan S.A."/>
            <person name="Jeon C.O."/>
            <person name="Jeong S.E."/>
        </authorList>
    </citation>
    <scope>NUCLEOTIDE SEQUENCE [LARGE SCALE GENOMIC DNA]</scope>
    <source>
        <strain evidence="7">IMCC1728</strain>
    </source>
</reference>
<dbReference type="Gene3D" id="2.40.50.140">
    <property type="entry name" value="Nucleic acid-binding proteins"/>
    <property type="match status" value="1"/>
</dbReference>
<dbReference type="SUPFAM" id="SSF56091">
    <property type="entry name" value="DNA ligase/mRNA capping enzyme, catalytic domain"/>
    <property type="match status" value="1"/>
</dbReference>
<protein>
    <submittedName>
        <fullName evidence="6">DNA ligase</fullName>
    </submittedName>
</protein>
<organism evidence="6 7">
    <name type="scientific">Piscinibacter aquaticus</name>
    <dbReference type="NCBI Taxonomy" id="392597"/>
    <lineage>
        <taxon>Bacteria</taxon>
        <taxon>Pseudomonadati</taxon>
        <taxon>Pseudomonadota</taxon>
        <taxon>Betaproteobacteria</taxon>
        <taxon>Burkholderiales</taxon>
        <taxon>Sphaerotilaceae</taxon>
        <taxon>Piscinibacter</taxon>
    </lineage>
</organism>
<keyword evidence="3" id="KW-0227">DNA damage</keyword>
<dbReference type="GO" id="GO:0006281">
    <property type="term" value="P:DNA repair"/>
    <property type="evidence" value="ECO:0007669"/>
    <property type="project" value="UniProtKB-KW"/>
</dbReference>
<dbReference type="InterPro" id="IPR012340">
    <property type="entry name" value="NA-bd_OB-fold"/>
</dbReference>
<dbReference type="AlphaFoldDB" id="A0A5C6U1Y1"/>
<dbReference type="NCBIfam" id="NF006592">
    <property type="entry name" value="PRK09125.1"/>
    <property type="match status" value="1"/>
</dbReference>
<dbReference type="Gene3D" id="3.30.470.30">
    <property type="entry name" value="DNA ligase/mRNA capping enzyme"/>
    <property type="match status" value="1"/>
</dbReference>
<keyword evidence="1 6" id="KW-0436">Ligase</keyword>
<evidence type="ECO:0000256" key="1">
    <source>
        <dbReference type="ARBA" id="ARBA00022598"/>
    </source>
</evidence>
<sequence>MPVGGRGSTGGCPAHAALPLLLAQEAEASIDPAGWLVSEKLDGVRAAWDGRQLRFRSGRVVAAPAWFLAQLPRTPLDGELWLDRGRFDEVSSLVRRDEPDDTGWRELRYMLFELPGAPGSFAERARVLRQIADAAAVPGLQAVPQHAVRDRAALRRWLDLVLEEGGEGLMLHRADAPYLVGRSPALLKLKPTQDAEATVLAHLPGRGRHAGRLGALRVRGDDGVVFDLGTGFTDAEREQPPSRGSRVTFAYRGRTPQGVPRFASFVRRRPED</sequence>
<name>A0A5C6U1Y1_9BURK</name>
<feature type="domain" description="DNA ligase OB-like" evidence="5">
    <location>
        <begin position="204"/>
        <end position="269"/>
    </location>
</feature>
<evidence type="ECO:0000256" key="4">
    <source>
        <dbReference type="ARBA" id="ARBA00023204"/>
    </source>
</evidence>
<dbReference type="CDD" id="cd07896">
    <property type="entry name" value="Adenylation_kDNA_ligase_like"/>
    <property type="match status" value="1"/>
</dbReference>
<dbReference type="InterPro" id="IPR029319">
    <property type="entry name" value="DNA_ligase_OB"/>
</dbReference>
<dbReference type="PANTHER" id="PTHR47810">
    <property type="entry name" value="DNA LIGASE"/>
    <property type="match status" value="1"/>
</dbReference>
<evidence type="ECO:0000259" key="5">
    <source>
        <dbReference type="Pfam" id="PF14743"/>
    </source>
</evidence>
<keyword evidence="7" id="KW-1185">Reference proteome</keyword>
<keyword evidence="2" id="KW-0235">DNA replication</keyword>
<dbReference type="EMBL" id="VOPW01000001">
    <property type="protein sequence ID" value="TXC65941.1"/>
    <property type="molecule type" value="Genomic_DNA"/>
</dbReference>
<gene>
    <name evidence="6" type="ORF">FSC37_08230</name>
</gene>
<comment type="caution">
    <text evidence="6">The sequence shown here is derived from an EMBL/GenBank/DDBJ whole genome shotgun (WGS) entry which is preliminary data.</text>
</comment>
<dbReference type="SUPFAM" id="SSF50249">
    <property type="entry name" value="Nucleic acid-binding proteins"/>
    <property type="match status" value="1"/>
</dbReference>
<dbReference type="CDD" id="cd08041">
    <property type="entry name" value="OBF_kDNA_ligase_like"/>
    <property type="match status" value="1"/>
</dbReference>
<dbReference type="Proteomes" id="UP000321832">
    <property type="component" value="Unassembled WGS sequence"/>
</dbReference>
<evidence type="ECO:0000256" key="2">
    <source>
        <dbReference type="ARBA" id="ARBA00022705"/>
    </source>
</evidence>
<dbReference type="InterPro" id="IPR050326">
    <property type="entry name" value="NAD_dep_DNA_ligaseB"/>
</dbReference>
<dbReference type="GO" id="GO:0006260">
    <property type="term" value="P:DNA replication"/>
    <property type="evidence" value="ECO:0007669"/>
    <property type="project" value="UniProtKB-KW"/>
</dbReference>
<evidence type="ECO:0000313" key="7">
    <source>
        <dbReference type="Proteomes" id="UP000321832"/>
    </source>
</evidence>
<proteinExistence type="predicted"/>
<evidence type="ECO:0000256" key="3">
    <source>
        <dbReference type="ARBA" id="ARBA00022763"/>
    </source>
</evidence>
<dbReference type="GO" id="GO:0016874">
    <property type="term" value="F:ligase activity"/>
    <property type="evidence" value="ECO:0007669"/>
    <property type="project" value="UniProtKB-KW"/>
</dbReference>